<evidence type="ECO:0008006" key="3">
    <source>
        <dbReference type="Google" id="ProtNLM"/>
    </source>
</evidence>
<dbReference type="RefSeq" id="WP_135685078.1">
    <property type="nucleotide sequence ID" value="NZ_RQEQ01000025.1"/>
</dbReference>
<evidence type="ECO:0000313" key="2">
    <source>
        <dbReference type="Proteomes" id="UP000297422"/>
    </source>
</evidence>
<comment type="caution">
    <text evidence="1">The sequence shown here is derived from an EMBL/GenBank/DDBJ whole genome shotgun (WGS) entry which is preliminary data.</text>
</comment>
<dbReference type="PROSITE" id="PS51257">
    <property type="entry name" value="PROKAR_LIPOPROTEIN"/>
    <property type="match status" value="1"/>
</dbReference>
<keyword evidence="2" id="KW-1185">Reference proteome</keyword>
<dbReference type="InterPro" id="IPR011990">
    <property type="entry name" value="TPR-like_helical_dom_sf"/>
</dbReference>
<proteinExistence type="predicted"/>
<name>A0ABY2N3B4_9LEPT</name>
<sequence length="273" mass="32180">MKKNLNLSLLYVIILFVGCSIDSRKLYLFPPTPEGDSLKRIFRPYDYKSVIIQTKVADIEKKALYFSFTQYEDDYKLINECEEKEDICIIIDFNHINEWKNKQGLLSVTAKILFEPLKTSERKKTSLQFNKRLTIYSDDCQISLQTIRASYYTMIELIRHTIMPRKFTLWGSSEKYFNFKSSNNELQEMYTDFIEEAGGDTPSYSQARRILKEAETRFPKDAWLIRNIGTTILFTGDWQRACEYYKRSASLENTEGVEKWLNACDRFDFSSVL</sequence>
<protein>
    <recommendedName>
        <fullName evidence="3">Tetratricopeptide repeat protein</fullName>
    </recommendedName>
</protein>
<evidence type="ECO:0000313" key="1">
    <source>
        <dbReference type="EMBL" id="TGM14881.1"/>
    </source>
</evidence>
<organism evidence="1 2">
    <name type="scientific">Leptospira stimsonii</name>
    <dbReference type="NCBI Taxonomy" id="2202203"/>
    <lineage>
        <taxon>Bacteria</taxon>
        <taxon>Pseudomonadati</taxon>
        <taxon>Spirochaetota</taxon>
        <taxon>Spirochaetia</taxon>
        <taxon>Leptospirales</taxon>
        <taxon>Leptospiraceae</taxon>
        <taxon>Leptospira</taxon>
    </lineage>
</organism>
<reference evidence="2" key="1">
    <citation type="journal article" date="2019" name="PLoS Negl. Trop. Dis.">
        <title>Revisiting the worldwide diversity of Leptospira species in the environment.</title>
        <authorList>
            <person name="Vincent A.T."/>
            <person name="Schiettekatte O."/>
            <person name="Bourhy P."/>
            <person name="Veyrier F.J."/>
            <person name="Picardeau M."/>
        </authorList>
    </citation>
    <scope>NUCLEOTIDE SEQUENCE [LARGE SCALE GENOMIC DNA]</scope>
    <source>
        <strain evidence="2">201702407</strain>
    </source>
</reference>
<dbReference type="SUPFAM" id="SSF48452">
    <property type="entry name" value="TPR-like"/>
    <property type="match status" value="1"/>
</dbReference>
<dbReference type="EMBL" id="RQGT01000071">
    <property type="protein sequence ID" value="TGM14881.1"/>
    <property type="molecule type" value="Genomic_DNA"/>
</dbReference>
<dbReference type="Proteomes" id="UP000297422">
    <property type="component" value="Unassembled WGS sequence"/>
</dbReference>
<dbReference type="Gene3D" id="1.25.40.10">
    <property type="entry name" value="Tetratricopeptide repeat domain"/>
    <property type="match status" value="1"/>
</dbReference>
<gene>
    <name evidence="1" type="ORF">EHQ90_10380</name>
</gene>
<accession>A0ABY2N3B4</accession>